<organism evidence="1">
    <name type="scientific">Anguilla anguilla</name>
    <name type="common">European freshwater eel</name>
    <name type="synonym">Muraena anguilla</name>
    <dbReference type="NCBI Taxonomy" id="7936"/>
    <lineage>
        <taxon>Eukaryota</taxon>
        <taxon>Metazoa</taxon>
        <taxon>Chordata</taxon>
        <taxon>Craniata</taxon>
        <taxon>Vertebrata</taxon>
        <taxon>Euteleostomi</taxon>
        <taxon>Actinopterygii</taxon>
        <taxon>Neopterygii</taxon>
        <taxon>Teleostei</taxon>
        <taxon>Anguilliformes</taxon>
        <taxon>Anguillidae</taxon>
        <taxon>Anguilla</taxon>
    </lineage>
</organism>
<dbReference type="EMBL" id="GBXM01074315">
    <property type="protein sequence ID" value="JAH34262.1"/>
    <property type="molecule type" value="Transcribed_RNA"/>
</dbReference>
<evidence type="ECO:0000313" key="1">
    <source>
        <dbReference type="EMBL" id="JAH34262.1"/>
    </source>
</evidence>
<proteinExistence type="predicted"/>
<accession>A0A0E9RZE6</accession>
<reference evidence="1" key="1">
    <citation type="submission" date="2014-11" db="EMBL/GenBank/DDBJ databases">
        <authorList>
            <person name="Amaro Gonzalez C."/>
        </authorList>
    </citation>
    <scope>NUCLEOTIDE SEQUENCE</scope>
</reference>
<reference evidence="1" key="2">
    <citation type="journal article" date="2015" name="Fish Shellfish Immunol.">
        <title>Early steps in the European eel (Anguilla anguilla)-Vibrio vulnificus interaction in the gills: Role of the RtxA13 toxin.</title>
        <authorList>
            <person name="Callol A."/>
            <person name="Pajuelo D."/>
            <person name="Ebbesson L."/>
            <person name="Teles M."/>
            <person name="MacKenzie S."/>
            <person name="Amaro C."/>
        </authorList>
    </citation>
    <scope>NUCLEOTIDE SEQUENCE</scope>
</reference>
<sequence length="19" mass="1908">MGLPLTNTSALPSCLCVTS</sequence>
<dbReference type="AlphaFoldDB" id="A0A0E9RZE6"/>
<name>A0A0E9RZE6_ANGAN</name>
<protein>
    <submittedName>
        <fullName evidence="1">Uncharacterized protein</fullName>
    </submittedName>
</protein>